<sequence length="222" mass="22637">MASKDSRRLAHLAAAVLGGAAVLGWLGSRLTWLTVNVTDDLSGARSIELPGAAWATEVPALALVLMAAAVAGVALRRRGRQVVGVIAAVAAAFMALPGTLVLAGQADPERAHRLLVAGAASARASHPVHVAQWASVEAIDPAVAGPAVTLCGAALAIVAGVVLAMRPGADPSQDRKYARSSQRRDHLAADLAEAPDSGRVLWDALDDDIDPTEAGGPFPRGH</sequence>
<feature type="transmembrane region" description="Helical" evidence="1">
    <location>
        <begin position="12"/>
        <end position="32"/>
    </location>
</feature>
<feature type="transmembrane region" description="Helical" evidence="1">
    <location>
        <begin position="52"/>
        <end position="75"/>
    </location>
</feature>
<reference evidence="2 3" key="1">
    <citation type="journal article" date="2015" name="Genome Announc.">
        <title>Virulence Factor Genes Detected in the Complete Genome Sequence of Corynebacterium uterequi DSM 45634, Isolated from the Uterus of a Maiden Mare.</title>
        <authorList>
            <person name="Ruckert C."/>
            <person name="Kriete M."/>
            <person name="Jaenicke S."/>
            <person name="Winkler A."/>
            <person name="Tauch A."/>
        </authorList>
    </citation>
    <scope>NUCLEOTIDE SEQUENCE [LARGE SCALE GENOMIC DNA]</scope>
    <source>
        <strain evidence="2 3">DSM 45634</strain>
    </source>
</reference>
<reference evidence="3" key="2">
    <citation type="submission" date="2015-05" db="EMBL/GenBank/DDBJ databases">
        <title>Complete genome sequence of Corynebacterium uterequi DSM 45634, isolated from the uterus of a maiden mare.</title>
        <authorList>
            <person name="Ruckert C."/>
            <person name="Albersmeier A."/>
            <person name="Winkler A."/>
            <person name="Tauch A."/>
        </authorList>
    </citation>
    <scope>NUCLEOTIDE SEQUENCE [LARGE SCALE GENOMIC DNA]</scope>
    <source>
        <strain evidence="3">DSM 45634</strain>
    </source>
</reference>
<dbReference type="PATRIC" id="fig|1072256.5.peg.1408"/>
<keyword evidence="3" id="KW-1185">Reference proteome</keyword>
<protein>
    <submittedName>
        <fullName evidence="2">Trp region conserved putative membrane protein</fullName>
    </submittedName>
</protein>
<gene>
    <name evidence="2" type="ORF">CUTER_07120</name>
</gene>
<dbReference type="NCBIfam" id="TIGR02234">
    <property type="entry name" value="trp_oprn_chp"/>
    <property type="match status" value="1"/>
</dbReference>
<evidence type="ECO:0000313" key="3">
    <source>
        <dbReference type="Proteomes" id="UP000035548"/>
    </source>
</evidence>
<dbReference type="KEGG" id="cut:CUTER_07120"/>
<dbReference type="InterPro" id="IPR011746">
    <property type="entry name" value="Trp_synth-assoc_CHP"/>
</dbReference>
<keyword evidence="1" id="KW-0472">Membrane</keyword>
<evidence type="ECO:0000313" key="2">
    <source>
        <dbReference type="EMBL" id="AKK11413.1"/>
    </source>
</evidence>
<dbReference type="Proteomes" id="UP000035548">
    <property type="component" value="Chromosome"/>
</dbReference>
<feature type="transmembrane region" description="Helical" evidence="1">
    <location>
        <begin position="143"/>
        <end position="165"/>
    </location>
</feature>
<name>A0A0G3HHJ8_9CORY</name>
<dbReference type="EMBL" id="CP011546">
    <property type="protein sequence ID" value="AKK11413.1"/>
    <property type="molecule type" value="Genomic_DNA"/>
</dbReference>
<dbReference type="OrthoDB" id="4372702at2"/>
<proteinExistence type="predicted"/>
<dbReference type="RefSeq" id="WP_047259833.1">
    <property type="nucleotide sequence ID" value="NZ_CP011546.1"/>
</dbReference>
<dbReference type="STRING" id="1072256.CUTER_07120"/>
<organism evidence="2 3">
    <name type="scientific">Corynebacterium uterequi</name>
    <dbReference type="NCBI Taxonomy" id="1072256"/>
    <lineage>
        <taxon>Bacteria</taxon>
        <taxon>Bacillati</taxon>
        <taxon>Actinomycetota</taxon>
        <taxon>Actinomycetes</taxon>
        <taxon>Mycobacteriales</taxon>
        <taxon>Corynebacteriaceae</taxon>
        <taxon>Corynebacterium</taxon>
    </lineage>
</organism>
<keyword evidence="1" id="KW-1133">Transmembrane helix</keyword>
<dbReference type="InterPro" id="IPR019051">
    <property type="entry name" value="Trp_biosyn_TM_oprn/chp"/>
</dbReference>
<dbReference type="Pfam" id="PF09534">
    <property type="entry name" value="Trp_oprn_chp"/>
    <property type="match status" value="1"/>
</dbReference>
<feature type="transmembrane region" description="Helical" evidence="1">
    <location>
        <begin position="82"/>
        <end position="103"/>
    </location>
</feature>
<accession>A0A0G3HHJ8</accession>
<evidence type="ECO:0000256" key="1">
    <source>
        <dbReference type="SAM" id="Phobius"/>
    </source>
</evidence>
<keyword evidence="1" id="KW-0812">Transmembrane</keyword>
<dbReference type="AlphaFoldDB" id="A0A0G3HHJ8"/>